<name>A0ABR1FWE8_AURAN</name>
<dbReference type="CDD" id="cd16449">
    <property type="entry name" value="RING-HC"/>
    <property type="match status" value="1"/>
</dbReference>
<dbReference type="InterPro" id="IPR013083">
    <property type="entry name" value="Znf_RING/FYVE/PHD"/>
</dbReference>
<dbReference type="Gene3D" id="3.40.50.10810">
    <property type="entry name" value="Tandem AAA-ATPase domain"/>
    <property type="match status" value="1"/>
</dbReference>
<feature type="region of interest" description="Disordered" evidence="9">
    <location>
        <begin position="1228"/>
        <end position="1248"/>
    </location>
</feature>
<feature type="domain" description="Helicase ATP-binding" evidence="11">
    <location>
        <begin position="1"/>
        <end position="147"/>
    </location>
</feature>
<evidence type="ECO:0000256" key="6">
    <source>
        <dbReference type="ARBA" id="ARBA00022833"/>
    </source>
</evidence>
<reference evidence="13 14" key="1">
    <citation type="submission" date="2024-03" db="EMBL/GenBank/DDBJ databases">
        <title>Aureococcus anophagefferens CCMP1851 and Kratosvirus quantuckense: Draft genome of a second virus-susceptible host strain in the model system.</title>
        <authorList>
            <person name="Chase E."/>
            <person name="Truchon A.R."/>
            <person name="Schepens W."/>
            <person name="Wilhelm S.W."/>
        </authorList>
    </citation>
    <scope>NUCLEOTIDE SEQUENCE [LARGE SCALE GENOMIC DNA]</scope>
    <source>
        <strain evidence="13 14">CCMP1851</strain>
    </source>
</reference>
<dbReference type="PROSITE" id="PS00518">
    <property type="entry name" value="ZF_RING_1"/>
    <property type="match status" value="1"/>
</dbReference>
<dbReference type="Pfam" id="PF00271">
    <property type="entry name" value="Helicase_C"/>
    <property type="match status" value="1"/>
</dbReference>
<dbReference type="CDD" id="cd18793">
    <property type="entry name" value="SF2_C_SNF"/>
    <property type="match status" value="1"/>
</dbReference>
<organism evidence="13 14">
    <name type="scientific">Aureococcus anophagefferens</name>
    <name type="common">Harmful bloom alga</name>
    <dbReference type="NCBI Taxonomy" id="44056"/>
    <lineage>
        <taxon>Eukaryota</taxon>
        <taxon>Sar</taxon>
        <taxon>Stramenopiles</taxon>
        <taxon>Ochrophyta</taxon>
        <taxon>Pelagophyceae</taxon>
        <taxon>Pelagomonadales</taxon>
        <taxon>Pelagomonadaceae</taxon>
        <taxon>Aureococcus</taxon>
    </lineage>
</organism>
<keyword evidence="6" id="KW-0862">Zinc</keyword>
<dbReference type="InterPro" id="IPR001841">
    <property type="entry name" value="Znf_RING"/>
</dbReference>
<dbReference type="Gene3D" id="3.30.40.10">
    <property type="entry name" value="Zinc/RING finger domain, C3HC4 (zinc finger)"/>
    <property type="match status" value="1"/>
</dbReference>
<evidence type="ECO:0000256" key="3">
    <source>
        <dbReference type="ARBA" id="ARBA00022771"/>
    </source>
</evidence>
<dbReference type="InterPro" id="IPR001650">
    <property type="entry name" value="Helicase_C-like"/>
</dbReference>
<feature type="compositionally biased region" description="Low complexity" evidence="9">
    <location>
        <begin position="1230"/>
        <end position="1242"/>
    </location>
</feature>
<evidence type="ECO:0000313" key="13">
    <source>
        <dbReference type="EMBL" id="KAK7240098.1"/>
    </source>
</evidence>
<dbReference type="InterPro" id="IPR017907">
    <property type="entry name" value="Znf_RING_CS"/>
</dbReference>
<keyword evidence="1" id="KW-0479">Metal-binding</keyword>
<evidence type="ECO:0000259" key="11">
    <source>
        <dbReference type="PROSITE" id="PS51192"/>
    </source>
</evidence>
<evidence type="ECO:0000256" key="2">
    <source>
        <dbReference type="ARBA" id="ARBA00022741"/>
    </source>
</evidence>
<dbReference type="Pfam" id="PF00097">
    <property type="entry name" value="zf-C3HC4"/>
    <property type="match status" value="1"/>
</dbReference>
<evidence type="ECO:0008006" key="15">
    <source>
        <dbReference type="Google" id="ProtNLM"/>
    </source>
</evidence>
<dbReference type="SMART" id="SM00184">
    <property type="entry name" value="RING"/>
    <property type="match status" value="1"/>
</dbReference>
<keyword evidence="2" id="KW-0547">Nucleotide-binding</keyword>
<dbReference type="PANTHER" id="PTHR45626:SF51">
    <property type="entry name" value="SNF2-RELATED DOMAIN-CONTAINING PROTEIN"/>
    <property type="match status" value="1"/>
</dbReference>
<dbReference type="PROSITE" id="PS50089">
    <property type="entry name" value="ZF_RING_2"/>
    <property type="match status" value="1"/>
</dbReference>
<dbReference type="PANTHER" id="PTHR45626">
    <property type="entry name" value="TRANSCRIPTION TERMINATION FACTOR 2-RELATED"/>
    <property type="match status" value="1"/>
</dbReference>
<proteinExistence type="predicted"/>
<protein>
    <recommendedName>
        <fullName evidence="15">RING-type domain-containing protein</fullName>
    </recommendedName>
</protein>
<dbReference type="InterPro" id="IPR000330">
    <property type="entry name" value="SNF2_N"/>
</dbReference>
<evidence type="ECO:0000256" key="8">
    <source>
        <dbReference type="PROSITE-ProRule" id="PRU00175"/>
    </source>
</evidence>
<feature type="domain" description="RING-type" evidence="10">
    <location>
        <begin position="331"/>
        <end position="369"/>
    </location>
</feature>
<comment type="caution">
    <text evidence="13">The sequence shown here is derived from an EMBL/GenBank/DDBJ whole genome shotgun (WGS) entry which is preliminary data.</text>
</comment>
<evidence type="ECO:0000313" key="14">
    <source>
        <dbReference type="Proteomes" id="UP001363151"/>
    </source>
</evidence>
<evidence type="ECO:0000256" key="5">
    <source>
        <dbReference type="ARBA" id="ARBA00022806"/>
    </source>
</evidence>
<evidence type="ECO:0000256" key="4">
    <source>
        <dbReference type="ARBA" id="ARBA00022801"/>
    </source>
</evidence>
<dbReference type="InterPro" id="IPR018957">
    <property type="entry name" value="Znf_C3HC4_RING-type"/>
</dbReference>
<keyword evidence="4" id="KW-0378">Hydrolase</keyword>
<evidence type="ECO:0000259" key="12">
    <source>
        <dbReference type="PROSITE" id="PS51194"/>
    </source>
</evidence>
<keyword evidence="5" id="KW-0347">Helicase</keyword>
<dbReference type="InterPro" id="IPR050628">
    <property type="entry name" value="SNF2_RAD54_helicase_TF"/>
</dbReference>
<dbReference type="EMBL" id="JBBJCI010000217">
    <property type="protein sequence ID" value="KAK7240098.1"/>
    <property type="molecule type" value="Genomic_DNA"/>
</dbReference>
<dbReference type="Proteomes" id="UP001363151">
    <property type="component" value="Unassembled WGS sequence"/>
</dbReference>
<evidence type="ECO:0000259" key="10">
    <source>
        <dbReference type="PROSITE" id="PS50089"/>
    </source>
</evidence>
<dbReference type="SMART" id="SM00490">
    <property type="entry name" value="HELICc"/>
    <property type="match status" value="1"/>
</dbReference>
<feature type="domain" description="Helicase C-terminal" evidence="12">
    <location>
        <begin position="1095"/>
        <end position="1242"/>
    </location>
</feature>
<dbReference type="PROSITE" id="PS51194">
    <property type="entry name" value="HELICASE_CTER"/>
    <property type="match status" value="1"/>
</dbReference>
<dbReference type="PROSITE" id="PS51192">
    <property type="entry name" value="HELICASE_ATP_BIND_1"/>
    <property type="match status" value="1"/>
</dbReference>
<dbReference type="SUPFAM" id="SSF52540">
    <property type="entry name" value="P-loop containing nucleoside triphosphate hydrolases"/>
    <property type="match status" value="2"/>
</dbReference>
<dbReference type="InterPro" id="IPR038718">
    <property type="entry name" value="SNF2-like_sf"/>
</dbReference>
<dbReference type="InterPro" id="IPR027417">
    <property type="entry name" value="P-loop_NTPase"/>
</dbReference>
<evidence type="ECO:0000256" key="1">
    <source>
        <dbReference type="ARBA" id="ARBA00022723"/>
    </source>
</evidence>
<dbReference type="SUPFAM" id="SSF57850">
    <property type="entry name" value="RING/U-box"/>
    <property type="match status" value="1"/>
</dbReference>
<dbReference type="InterPro" id="IPR014001">
    <property type="entry name" value="Helicase_ATP-bd"/>
</dbReference>
<dbReference type="InterPro" id="IPR049730">
    <property type="entry name" value="SNF2/RAD54-like_C"/>
</dbReference>
<accession>A0ABR1FWE8</accession>
<evidence type="ECO:0000256" key="9">
    <source>
        <dbReference type="SAM" id="MobiDB-lite"/>
    </source>
</evidence>
<evidence type="ECO:0000256" key="7">
    <source>
        <dbReference type="ARBA" id="ARBA00022840"/>
    </source>
</evidence>
<keyword evidence="3 8" id="KW-0863">Zinc-finger</keyword>
<dbReference type="Pfam" id="PF00176">
    <property type="entry name" value="SNF2-rel_dom"/>
    <property type="match status" value="1"/>
</dbReference>
<keyword evidence="14" id="KW-1185">Reference proteome</keyword>
<dbReference type="Gene3D" id="3.40.50.300">
    <property type="entry name" value="P-loop containing nucleotide triphosphate hydrolases"/>
    <property type="match status" value="1"/>
</dbReference>
<keyword evidence="7" id="KW-0067">ATP-binding</keyword>
<sequence length="1263" mass="135398">MGYGKTVSALALIALDKKRRPARRPQEAGTLVVVPAALFRQWLAECREKAPGLKVAALDARATTVRPADVLGADVCLLRLDQLSQFKVKVAWRRVIVDECQFVANDVGVFAKSVAGIAATNVWMLSGTPITTKIEDLQGEMSLLRVWPFTLGKGADSAWQNHFWESNCKNPWDRRQNECLPTFRSLVKGTMMRHSREQRTVADGAPLVPLPRLTTRWVGVDQDEDAAETYVCRRLELFGASLENAHLVKALQRAASFAGSPAVLESLWKAAHGEDAAPVAAASADLDQRISREVALADAVERLEADATGTNALGALAEFRDCARAGRLGDCAVCRRPKRNAVVLPCHHSFCMGCVKHLAASGALRCGVCVAAAVPGDCFKLVLPQRQRDAATDDAGAVGSATLTLGSTLLAHSLDDLDGWAAPDARLPRDKNDPRREAFARLPKVLRQFHAEAKSRGVAGSAKLSAVVGEIRRLRSEDITAQFVVVSQYGDVLDELQEALDPVTYTVDISLAAREGKTIPVGSLVEYREHAWDARAVDARVVAVDAKRECATCGMHFELPFPDICPQCGITCDTCPAGDACAMTCKPCTGPADGDRGCGMTCEGCDALYPPGAEPAPGADGIPRCADPDCEGELRVCSSCRGSYGCEAAYRPGAEPAMDDDQQVRCTSQKCAAPRLLHSKSPIEGAVPTSLTCAPCDGADGNACGMLCKPCPGADGRPCTEDEDCPKCKGSFGCGKLYPAGSFPKLKKVNAGTKQEAWVPLCTSAACRAERPVKKGKKVEDLPNLKPLSACPACKNKYGCGRVLRPDDYAADADGVHRCKDPRCLAPRLVYSKDAGEARGTWKPTGVNDRALEENAWKLGRNATPLDACGSCRGKRGCGRRYGASDFEDAGATKLECRDDRCLRPRIVKKGNKFALERNGSALKKHELRAITKKICGACDRQYAAPYPAEGSACVQCGSEEPLEDCDAGLPRNLYTVAYGGRTATNVVKAQLAAKQHRCVGVPSKLLRPAAAKGEPCLTRGGYDNRFKVGDEVTAQRPRVRDGERLEVGMRVRVLDGALAGSPGTVGALLDGDRYEVKVRPPKSSETKRTYARASLEDLEDPHFRPGRVVAVSAPRAGADAFADTLGSIRLDSQSLDRRGALLEAFRSDPETSVLLLTLATAGVGLNITNANKVVILEPFRFGSNEAQAAMRVHRIGQSRDVEIIKFFTRGTMDERLLKLRHKRGELEASGDGDAPSADDVGAGTGETEFSAADLDVLFGITE</sequence>
<gene>
    <name evidence="13" type="ORF">SO694_00116078</name>
</gene>